<dbReference type="SUPFAM" id="SSF53335">
    <property type="entry name" value="S-adenosyl-L-methionine-dependent methyltransferases"/>
    <property type="match status" value="1"/>
</dbReference>
<accession>A0A073K966</accession>
<name>A0A073K966_9BACI</name>
<evidence type="ECO:0000313" key="7">
    <source>
        <dbReference type="EMBL" id="KEK18818.1"/>
    </source>
</evidence>
<gene>
    <name evidence="7" type="ORF">BAMA_03305</name>
</gene>
<feature type="domain" description="Methyltransferase" evidence="6">
    <location>
        <begin position="42"/>
        <end position="133"/>
    </location>
</feature>
<dbReference type="InterPro" id="IPR041698">
    <property type="entry name" value="Methyltransf_25"/>
</dbReference>
<evidence type="ECO:0000256" key="5">
    <source>
        <dbReference type="ARBA" id="ARBA00047622"/>
    </source>
</evidence>
<keyword evidence="3 7" id="KW-0808">Transferase</keyword>
<dbReference type="GO" id="GO:0000234">
    <property type="term" value="F:phosphoethanolamine N-methyltransferase activity"/>
    <property type="evidence" value="ECO:0007669"/>
    <property type="project" value="UniProtKB-EC"/>
</dbReference>
<evidence type="ECO:0000256" key="2">
    <source>
        <dbReference type="ARBA" id="ARBA00022603"/>
    </source>
</evidence>
<proteinExistence type="predicted"/>
<evidence type="ECO:0000256" key="3">
    <source>
        <dbReference type="ARBA" id="ARBA00022679"/>
    </source>
</evidence>
<keyword evidence="2 7" id="KW-0489">Methyltransferase</keyword>
<dbReference type="Pfam" id="PF13649">
    <property type="entry name" value="Methyltransf_25"/>
    <property type="match status" value="1"/>
</dbReference>
<dbReference type="OrthoDB" id="43862at2"/>
<dbReference type="Gene3D" id="3.40.50.150">
    <property type="entry name" value="Vaccinia Virus protein VP39"/>
    <property type="match status" value="1"/>
</dbReference>
<comment type="pathway">
    <text evidence="4">Phospholipid metabolism.</text>
</comment>
<keyword evidence="8" id="KW-1185">Reference proteome</keyword>
<evidence type="ECO:0000256" key="4">
    <source>
        <dbReference type="ARBA" id="ARBA00025707"/>
    </source>
</evidence>
<reference evidence="7 8" key="1">
    <citation type="submission" date="2014-06" db="EMBL/GenBank/DDBJ databases">
        <title>Draft genome sequence of Bacillus manliponensis JCM 15802 (MCCC 1A00708).</title>
        <authorList>
            <person name="Lai Q."/>
            <person name="Liu Y."/>
            <person name="Shao Z."/>
        </authorList>
    </citation>
    <scope>NUCLEOTIDE SEQUENCE [LARGE SCALE GENOMIC DNA]</scope>
    <source>
        <strain evidence="7 8">JCM 15802</strain>
    </source>
</reference>
<dbReference type="PANTHER" id="PTHR44307">
    <property type="entry name" value="PHOSPHOETHANOLAMINE METHYLTRANSFERASE"/>
    <property type="match status" value="1"/>
</dbReference>
<dbReference type="STRING" id="574376.BAMA_03305"/>
<dbReference type="eggNOG" id="COG2226">
    <property type="taxonomic scope" value="Bacteria"/>
</dbReference>
<evidence type="ECO:0000313" key="8">
    <source>
        <dbReference type="Proteomes" id="UP000027822"/>
    </source>
</evidence>
<evidence type="ECO:0000256" key="1">
    <source>
        <dbReference type="ARBA" id="ARBA00005189"/>
    </source>
</evidence>
<organism evidence="7 8">
    <name type="scientific">Bacillus manliponensis</name>
    <dbReference type="NCBI Taxonomy" id="574376"/>
    <lineage>
        <taxon>Bacteria</taxon>
        <taxon>Bacillati</taxon>
        <taxon>Bacillota</taxon>
        <taxon>Bacilli</taxon>
        <taxon>Bacillales</taxon>
        <taxon>Bacillaceae</taxon>
        <taxon>Bacillus</taxon>
        <taxon>Bacillus cereus group</taxon>
    </lineage>
</organism>
<dbReference type="AlphaFoldDB" id="A0A073K966"/>
<evidence type="ECO:0000259" key="6">
    <source>
        <dbReference type="Pfam" id="PF13649"/>
    </source>
</evidence>
<dbReference type="CDD" id="cd02440">
    <property type="entry name" value="AdoMet_MTases"/>
    <property type="match status" value="1"/>
</dbReference>
<comment type="pathway">
    <text evidence="1">Lipid metabolism.</text>
</comment>
<dbReference type="PANTHER" id="PTHR44307:SF2">
    <property type="entry name" value="PHOSPHOETHANOLAMINE METHYLTRANSFERASE ISOFORM X1"/>
    <property type="match status" value="1"/>
</dbReference>
<comment type="caution">
    <text evidence="7">The sequence shown here is derived from an EMBL/GenBank/DDBJ whole genome shotgun (WGS) entry which is preliminary data.</text>
</comment>
<sequence length="239" mass="27205">MSGYTYLDFLAAAGIGSAHPGGFTLTKQLLQQFDLKKETKLLEIGSGTGRTAAYIKKQFGCDVSAVEKNEVMIEKARARWMREKLNVDVIQGEAEELPFQNKQFHIVLGESVFAFTKKEKAVEECYRVLKEEGMLVCIEMVIEQHIKKQDEERIAAVYGIDEILTESEWLKVFLNSGFGIANVIGGATIAKTIAAYAEQPEFHVSYNFSNELYEMWSEHERILRTYHHVLGHRVFLCKK</sequence>
<comment type="catalytic activity">
    <reaction evidence="5">
        <text>phosphoethanolamine + S-adenosyl-L-methionine = N-methylethanolamine phosphate + S-adenosyl-L-homocysteine + H(+)</text>
        <dbReference type="Rhea" id="RHEA:20365"/>
        <dbReference type="ChEBI" id="CHEBI:15378"/>
        <dbReference type="ChEBI" id="CHEBI:57781"/>
        <dbReference type="ChEBI" id="CHEBI:57856"/>
        <dbReference type="ChEBI" id="CHEBI:58190"/>
        <dbReference type="ChEBI" id="CHEBI:59789"/>
        <dbReference type="EC" id="2.1.1.103"/>
    </reaction>
    <physiologicalReaction direction="left-to-right" evidence="5">
        <dbReference type="Rhea" id="RHEA:20366"/>
    </physiologicalReaction>
</comment>
<protein>
    <submittedName>
        <fullName evidence="7">Methyltransferase</fullName>
    </submittedName>
</protein>
<dbReference type="RefSeq" id="WP_034639998.1">
    <property type="nucleotide sequence ID" value="NZ_CBCSJC010000012.1"/>
</dbReference>
<dbReference type="GO" id="GO:0032259">
    <property type="term" value="P:methylation"/>
    <property type="evidence" value="ECO:0007669"/>
    <property type="project" value="UniProtKB-KW"/>
</dbReference>
<dbReference type="Proteomes" id="UP000027822">
    <property type="component" value="Unassembled WGS sequence"/>
</dbReference>
<dbReference type="InterPro" id="IPR029063">
    <property type="entry name" value="SAM-dependent_MTases_sf"/>
</dbReference>
<dbReference type="EMBL" id="JOTN01000011">
    <property type="protein sequence ID" value="KEK18818.1"/>
    <property type="molecule type" value="Genomic_DNA"/>
</dbReference>